<accession>A0A1H9VLH7</accession>
<dbReference type="OrthoDB" id="1652387at2"/>
<dbReference type="Pfam" id="PF14116">
    <property type="entry name" value="YyzF"/>
    <property type="match status" value="1"/>
</dbReference>
<protein>
    <submittedName>
        <fullName evidence="1">CxxH/CxxC protein, BA_5709 family</fullName>
    </submittedName>
</protein>
<dbReference type="Proteomes" id="UP000198571">
    <property type="component" value="Unassembled WGS sequence"/>
</dbReference>
<dbReference type="NCBIfam" id="TIGR04129">
    <property type="entry name" value="CxxH_BA5709"/>
    <property type="match status" value="1"/>
</dbReference>
<proteinExistence type="predicted"/>
<dbReference type="AlphaFoldDB" id="A0A1H9VLH7"/>
<dbReference type="RefSeq" id="WP_093053455.1">
    <property type="nucleotide sequence ID" value="NZ_FOGT01000011.1"/>
</dbReference>
<reference evidence="2" key="1">
    <citation type="submission" date="2016-10" db="EMBL/GenBank/DDBJ databases">
        <authorList>
            <person name="Varghese N."/>
            <person name="Submissions S."/>
        </authorList>
    </citation>
    <scope>NUCLEOTIDE SEQUENCE [LARGE SCALE GENOMIC DNA]</scope>
    <source>
        <strain evidence="2">S9</strain>
    </source>
</reference>
<keyword evidence="2" id="KW-1185">Reference proteome</keyword>
<dbReference type="STRING" id="1601833.SAMN05518684_11177"/>
<organism evidence="1 2">
    <name type="scientific">Salipaludibacillus aurantiacus</name>
    <dbReference type="NCBI Taxonomy" id="1601833"/>
    <lineage>
        <taxon>Bacteria</taxon>
        <taxon>Bacillati</taxon>
        <taxon>Bacillota</taxon>
        <taxon>Bacilli</taxon>
        <taxon>Bacillales</taxon>
        <taxon>Bacillaceae</taxon>
    </lineage>
</organism>
<sequence length="55" mass="6212">MVYSCATHAEEAIEEALTDEGLPPDLERLPEDKTVLEKCFICNKQAVYQVISQEL</sequence>
<gene>
    <name evidence="1" type="ORF">SAMN05518684_11177</name>
</gene>
<evidence type="ECO:0000313" key="2">
    <source>
        <dbReference type="Proteomes" id="UP000198571"/>
    </source>
</evidence>
<name>A0A1H9VLH7_9BACI</name>
<dbReference type="InterPro" id="IPR025626">
    <property type="entry name" value="YyzF"/>
</dbReference>
<dbReference type="EMBL" id="FOGT01000011">
    <property type="protein sequence ID" value="SES22414.1"/>
    <property type="molecule type" value="Genomic_DNA"/>
</dbReference>
<evidence type="ECO:0000313" key="1">
    <source>
        <dbReference type="EMBL" id="SES22414.1"/>
    </source>
</evidence>